<evidence type="ECO:0000313" key="4">
    <source>
        <dbReference type="EMBL" id="KAJ6309550.1"/>
    </source>
</evidence>
<dbReference type="InterPro" id="IPR016189">
    <property type="entry name" value="Transl_init_fac_IF2/IF5_N"/>
</dbReference>
<evidence type="ECO:0000259" key="3">
    <source>
        <dbReference type="PROSITE" id="PS51363"/>
    </source>
</evidence>
<dbReference type="Proteomes" id="UP001141253">
    <property type="component" value="Unassembled WGS sequence"/>
</dbReference>
<dbReference type="PANTHER" id="PTHR23001:SF7">
    <property type="entry name" value="EUKARYOTIC TRANSLATION INITIATION FACTOR 5"/>
    <property type="match status" value="1"/>
</dbReference>
<dbReference type="InterPro" id="IPR002735">
    <property type="entry name" value="Transl_init_fac_IF2/IF5_dom"/>
</dbReference>
<dbReference type="Gene3D" id="3.30.30.170">
    <property type="match status" value="1"/>
</dbReference>
<dbReference type="Gene3D" id="1.25.40.180">
    <property type="match status" value="1"/>
</dbReference>
<keyword evidence="2" id="KW-0342">GTP-binding</keyword>
<sequence>MASRQILSTWLTLQRLWQGQLLKYFGCELGAQSKFDEKTGTSLVSGSHETSKLAGLLENFIKKYCSEKIDALFEGVAKGFAKEVDKKNYLASAVAEDEKSQLLLLRAIEAFCRRSSSSALKEVALVLKELYDADVLEEEPVATRILRFVSR</sequence>
<evidence type="ECO:0000313" key="5">
    <source>
        <dbReference type="Proteomes" id="UP001141253"/>
    </source>
</evidence>
<dbReference type="Pfam" id="PF01873">
    <property type="entry name" value="eIF-5_eIF-2B"/>
    <property type="match status" value="1"/>
</dbReference>
<dbReference type="InterPro" id="IPR016024">
    <property type="entry name" value="ARM-type_fold"/>
</dbReference>
<organism evidence="4 5">
    <name type="scientific">Salix suchowensis</name>
    <dbReference type="NCBI Taxonomy" id="1278906"/>
    <lineage>
        <taxon>Eukaryota</taxon>
        <taxon>Viridiplantae</taxon>
        <taxon>Streptophyta</taxon>
        <taxon>Embryophyta</taxon>
        <taxon>Tracheophyta</taxon>
        <taxon>Spermatophyta</taxon>
        <taxon>Magnoliopsida</taxon>
        <taxon>eudicotyledons</taxon>
        <taxon>Gunneridae</taxon>
        <taxon>Pentapetalae</taxon>
        <taxon>rosids</taxon>
        <taxon>fabids</taxon>
        <taxon>Malpighiales</taxon>
        <taxon>Salicaceae</taxon>
        <taxon>Saliceae</taxon>
        <taxon>Salix</taxon>
    </lineage>
</organism>
<comment type="caution">
    <text evidence="4">The sequence shown here is derived from an EMBL/GenBank/DDBJ whole genome shotgun (WGS) entry which is preliminary data.</text>
</comment>
<evidence type="ECO:0000256" key="1">
    <source>
        <dbReference type="ARBA" id="ARBA00022741"/>
    </source>
</evidence>
<name>A0ABQ8ZTZ1_9ROSI</name>
<dbReference type="PANTHER" id="PTHR23001">
    <property type="entry name" value="EUKARYOTIC TRANSLATION INITIATION FACTOR"/>
    <property type="match status" value="1"/>
</dbReference>
<gene>
    <name evidence="4" type="ORF">OIU77_015120</name>
</gene>
<accession>A0ABQ8ZTZ1</accession>
<keyword evidence="5" id="KW-1185">Reference proteome</keyword>
<dbReference type="SUPFAM" id="SSF48371">
    <property type="entry name" value="ARM repeat"/>
    <property type="match status" value="1"/>
</dbReference>
<reference evidence="4" key="2">
    <citation type="journal article" date="2023" name="Int. J. Mol. Sci.">
        <title>De Novo Assembly and Annotation of 11 Diverse Shrub Willow (Salix) Genomes Reveals Novel Gene Organization in Sex-Linked Regions.</title>
        <authorList>
            <person name="Hyden B."/>
            <person name="Feng K."/>
            <person name="Yates T.B."/>
            <person name="Jawdy S."/>
            <person name="Cereghino C."/>
            <person name="Smart L.B."/>
            <person name="Muchero W."/>
        </authorList>
    </citation>
    <scope>NUCLEOTIDE SEQUENCE</scope>
    <source>
        <tissue evidence="4">Shoot tip</tissue>
    </source>
</reference>
<dbReference type="PROSITE" id="PS51363">
    <property type="entry name" value="W2"/>
    <property type="match status" value="1"/>
</dbReference>
<proteinExistence type="predicted"/>
<dbReference type="SUPFAM" id="SSF100966">
    <property type="entry name" value="Translation initiation factor 2 beta, aIF2beta, N-terminal domain"/>
    <property type="match status" value="1"/>
</dbReference>
<dbReference type="EMBL" id="JAPFFI010000025">
    <property type="protein sequence ID" value="KAJ6309550.1"/>
    <property type="molecule type" value="Genomic_DNA"/>
</dbReference>
<keyword evidence="1" id="KW-0547">Nucleotide-binding</keyword>
<dbReference type="InterPro" id="IPR003307">
    <property type="entry name" value="W2_domain"/>
</dbReference>
<reference evidence="4" key="1">
    <citation type="submission" date="2022-10" db="EMBL/GenBank/DDBJ databases">
        <authorList>
            <person name="Hyden B.L."/>
            <person name="Feng K."/>
            <person name="Yates T."/>
            <person name="Jawdy S."/>
            <person name="Smart L.B."/>
            <person name="Muchero W."/>
        </authorList>
    </citation>
    <scope>NUCLEOTIDE SEQUENCE</scope>
    <source>
        <tissue evidence="4">Shoot tip</tissue>
    </source>
</reference>
<dbReference type="InterPro" id="IPR045196">
    <property type="entry name" value="IF2/IF5"/>
</dbReference>
<evidence type="ECO:0000256" key="2">
    <source>
        <dbReference type="ARBA" id="ARBA00023134"/>
    </source>
</evidence>
<feature type="domain" description="W2" evidence="3">
    <location>
        <begin position="29"/>
        <end position="151"/>
    </location>
</feature>
<protein>
    <recommendedName>
        <fullName evidence="3">W2 domain-containing protein</fullName>
    </recommendedName>
</protein>